<accession>A0A0M2RAE4</accession>
<dbReference type="Gene3D" id="3.40.190.10">
    <property type="entry name" value="Periplasmic binding protein-like II"/>
    <property type="match status" value="2"/>
</dbReference>
<dbReference type="PANTHER" id="PTHR35936:SF19">
    <property type="entry name" value="AMINO-ACID-BINDING PROTEIN YXEM-RELATED"/>
    <property type="match status" value="1"/>
</dbReference>
<dbReference type="SUPFAM" id="SSF53850">
    <property type="entry name" value="Periplasmic binding protein-like II"/>
    <property type="match status" value="1"/>
</dbReference>
<evidence type="ECO:0000313" key="4">
    <source>
        <dbReference type="Proteomes" id="UP000034491"/>
    </source>
</evidence>
<dbReference type="AlphaFoldDB" id="A0A0M2RAE4"/>
<comment type="caution">
    <text evidence="3">The sequence shown here is derived from an EMBL/GenBank/DDBJ whole genome shotgun (WGS) entry which is preliminary data.</text>
</comment>
<feature type="domain" description="Solute-binding protein family 3/N-terminal" evidence="2">
    <location>
        <begin position="14"/>
        <end position="232"/>
    </location>
</feature>
<name>A0A0M2RAE4_9PROT</name>
<keyword evidence="4" id="KW-1185">Reference proteome</keyword>
<protein>
    <recommendedName>
        <fullName evidence="2">Solute-binding protein family 3/N-terminal domain-containing protein</fullName>
    </recommendedName>
</protein>
<organism evidence="3 4">
    <name type="scientific">Kiloniella litopenaei</name>
    <dbReference type="NCBI Taxonomy" id="1549748"/>
    <lineage>
        <taxon>Bacteria</taxon>
        <taxon>Pseudomonadati</taxon>
        <taxon>Pseudomonadota</taxon>
        <taxon>Alphaproteobacteria</taxon>
        <taxon>Rhodospirillales</taxon>
        <taxon>Kiloniellaceae</taxon>
        <taxon>Kiloniella</taxon>
    </lineage>
</organism>
<dbReference type="SMART" id="SM00062">
    <property type="entry name" value="PBPb"/>
    <property type="match status" value="1"/>
</dbReference>
<evidence type="ECO:0000256" key="1">
    <source>
        <dbReference type="ARBA" id="ARBA00022729"/>
    </source>
</evidence>
<sequence>MLLLKPVIANEIIRYGFSHWPPYGMTEQPQIYGINYDIGLELEKRLGITLQPRVCPFKRCLLELENGSLDLFSGVAKNEDREKYLAYSTPPYSAVSVVFYVRKGEANILANYNDLYKLRVGYVSKSHYFDPFNKDTAISKVDVAKEQMLLPMLSSNRIDTYVGTDPNASYEVLSKGFKGRLEKADYNPDVEVPLYFAMSRKSKHLALLDKIGRAIQDMHDDGTMKRIHDKYQ</sequence>
<dbReference type="STRING" id="1549748.WH95_00075"/>
<dbReference type="PANTHER" id="PTHR35936">
    <property type="entry name" value="MEMBRANE-BOUND LYTIC MUREIN TRANSGLYCOSYLASE F"/>
    <property type="match status" value="1"/>
</dbReference>
<dbReference type="Proteomes" id="UP000034491">
    <property type="component" value="Unassembled WGS sequence"/>
</dbReference>
<dbReference type="Pfam" id="PF00497">
    <property type="entry name" value="SBP_bac_3"/>
    <property type="match status" value="1"/>
</dbReference>
<proteinExistence type="predicted"/>
<reference evidence="3 4" key="1">
    <citation type="submission" date="2015-03" db="EMBL/GenBank/DDBJ databases">
        <title>Genome sequence of Kiloniella sp. P1-1, isolated from the gut microflora of Pacific white shrimp, Penaeus vannamei.</title>
        <authorList>
            <person name="Shao Z."/>
            <person name="Wang L."/>
            <person name="Li X."/>
        </authorList>
    </citation>
    <scope>NUCLEOTIDE SEQUENCE [LARGE SCALE GENOMIC DNA]</scope>
    <source>
        <strain evidence="3 4">P1-1</strain>
    </source>
</reference>
<evidence type="ECO:0000259" key="2">
    <source>
        <dbReference type="SMART" id="SM00062"/>
    </source>
</evidence>
<dbReference type="EMBL" id="LANI01000001">
    <property type="protein sequence ID" value="KKJ78802.1"/>
    <property type="molecule type" value="Genomic_DNA"/>
</dbReference>
<dbReference type="InterPro" id="IPR001638">
    <property type="entry name" value="Solute-binding_3/MltF_N"/>
</dbReference>
<gene>
    <name evidence="3" type="ORF">WH95_00075</name>
</gene>
<evidence type="ECO:0000313" key="3">
    <source>
        <dbReference type="EMBL" id="KKJ78802.1"/>
    </source>
</evidence>
<keyword evidence="1" id="KW-0732">Signal</keyword>